<keyword evidence="2" id="KW-0964">Secreted</keyword>
<accession>A0ABY8QT27</accession>
<feature type="signal peptide" evidence="6">
    <location>
        <begin position="1"/>
        <end position="34"/>
    </location>
</feature>
<dbReference type="Gene3D" id="2.60.40.10">
    <property type="entry name" value="Immunoglobulins"/>
    <property type="match status" value="2"/>
</dbReference>
<evidence type="ECO:0000256" key="1">
    <source>
        <dbReference type="ARBA" id="ARBA00004613"/>
    </source>
</evidence>
<proteinExistence type="predicted"/>
<protein>
    <submittedName>
        <fullName evidence="9">SdrD B-like domain-containing protein</fullName>
    </submittedName>
</protein>
<dbReference type="PANTHER" id="PTHR23303">
    <property type="entry name" value="CARBOXYPEPTIDASE REGULATORY REGION-CONTAINING"/>
    <property type="match status" value="1"/>
</dbReference>
<reference evidence="9 10" key="1">
    <citation type="submission" date="2023-05" db="EMBL/GenBank/DDBJ databases">
        <title>Lithophilousrod everest ZFBP1038 complete genpme.</title>
        <authorList>
            <person name="Tian M."/>
        </authorList>
    </citation>
    <scope>NUCLEOTIDE SEQUENCE [LARGE SCALE GENOMIC DNA]</scope>
    <source>
        <strain evidence="9 10">ZFBP1038</strain>
    </source>
</reference>
<dbReference type="PANTHER" id="PTHR23303:SF14">
    <property type="entry name" value="BOS COMPLEX SUBUNIT NOMO1-RELATED"/>
    <property type="match status" value="1"/>
</dbReference>
<dbReference type="EMBL" id="CP090958">
    <property type="protein sequence ID" value="WGW12133.1"/>
    <property type="molecule type" value="Genomic_DNA"/>
</dbReference>
<evidence type="ECO:0000259" key="8">
    <source>
        <dbReference type="Pfam" id="PF17802"/>
    </source>
</evidence>
<evidence type="ECO:0000256" key="6">
    <source>
        <dbReference type="SAM" id="SignalP"/>
    </source>
</evidence>
<gene>
    <name evidence="9" type="ORF">LWF01_18960</name>
</gene>
<dbReference type="InterPro" id="IPR041033">
    <property type="entry name" value="SpaA_PFL_dom_1"/>
</dbReference>
<name>A0ABY8QT27_9MICO</name>
<organism evidence="9 10">
    <name type="scientific">Saxibacter everestensis</name>
    <dbReference type="NCBI Taxonomy" id="2909229"/>
    <lineage>
        <taxon>Bacteria</taxon>
        <taxon>Bacillati</taxon>
        <taxon>Actinomycetota</taxon>
        <taxon>Actinomycetes</taxon>
        <taxon>Micrococcales</taxon>
        <taxon>Brevibacteriaceae</taxon>
        <taxon>Saxibacter</taxon>
    </lineage>
</organism>
<keyword evidence="5" id="KW-0472">Membrane</keyword>
<dbReference type="Pfam" id="PF17210">
    <property type="entry name" value="SdrD_B"/>
    <property type="match status" value="1"/>
</dbReference>
<feature type="region of interest" description="Disordered" evidence="4">
    <location>
        <begin position="342"/>
        <end position="487"/>
    </location>
</feature>
<keyword evidence="10" id="KW-1185">Reference proteome</keyword>
<keyword evidence="5" id="KW-1133">Transmembrane helix</keyword>
<feature type="compositionally biased region" description="Basic and acidic residues" evidence="4">
    <location>
        <begin position="475"/>
        <end position="484"/>
    </location>
</feature>
<dbReference type="RefSeq" id="WP_349638932.1">
    <property type="nucleotide sequence ID" value="NZ_CP090958.1"/>
</dbReference>
<feature type="transmembrane region" description="Helical" evidence="5">
    <location>
        <begin position="494"/>
        <end position="513"/>
    </location>
</feature>
<evidence type="ECO:0000313" key="10">
    <source>
        <dbReference type="Proteomes" id="UP001209083"/>
    </source>
</evidence>
<feature type="compositionally biased region" description="Basic and acidic residues" evidence="4">
    <location>
        <begin position="398"/>
        <end position="411"/>
    </location>
</feature>
<evidence type="ECO:0000259" key="7">
    <source>
        <dbReference type="Pfam" id="PF17210"/>
    </source>
</evidence>
<evidence type="ECO:0000256" key="4">
    <source>
        <dbReference type="SAM" id="MobiDB-lite"/>
    </source>
</evidence>
<dbReference type="Pfam" id="PF17802">
    <property type="entry name" value="SpaA"/>
    <property type="match status" value="1"/>
</dbReference>
<evidence type="ECO:0000313" key="9">
    <source>
        <dbReference type="EMBL" id="WGW12133.1"/>
    </source>
</evidence>
<evidence type="ECO:0000256" key="3">
    <source>
        <dbReference type="ARBA" id="ARBA00022729"/>
    </source>
</evidence>
<keyword evidence="5" id="KW-0812">Transmembrane</keyword>
<keyword evidence="3 6" id="KW-0732">Signal</keyword>
<dbReference type="SUPFAM" id="SSF49478">
    <property type="entry name" value="Cna protein B-type domain"/>
    <property type="match status" value="2"/>
</dbReference>
<evidence type="ECO:0000256" key="5">
    <source>
        <dbReference type="SAM" id="Phobius"/>
    </source>
</evidence>
<dbReference type="InterPro" id="IPR013783">
    <property type="entry name" value="Ig-like_fold"/>
</dbReference>
<dbReference type="InterPro" id="IPR033764">
    <property type="entry name" value="Sdr_B"/>
</dbReference>
<dbReference type="Proteomes" id="UP001209083">
    <property type="component" value="Chromosome"/>
</dbReference>
<sequence length="520" mass="54983">MQWLFKKTNLALAFVTSILLALSSVLIGMPPAHAVEATSWATWNSFEGEANSYQGSVQLNAKGFPAATFTSDSRAGNVGLQSGGSTFLNTSTDVGRKYGSSKNNKYLNLRPKADNKTSPSVTTYTFESPTPAAGWAFVLGDIDSDSVAVSATDAAGRKIPADQIGETLGFNGAFNYCVGSPSPCSANPDKPIWDASTGTLKGSGVGSGNAPDTDGASGWFEPTVSLSSLTFTFTREQGFPIYQTWFATVARDITGTVSTEDGGSRFEGLTLKLIGPNGDVLAETTTDQNGKYAFEGYTAADGYAVKVEGPEGYVPVSPTRQDVNLTNADGLADFTFRPAETGSVEGDVTDEGEPLKDFPLTLTGPDDESRVLTTDEQGHFGVDELEPGDYELSVTPPDGKKVDGPNPREFEITEDGETVTEQDFAFVRETTATPTETDDPTTPPTQTDDPTETKDPSVSPSDNPSNPGDDPSESDPGRDPHDELPFTGADVSKLLGLAAALLALGAVAYVVAVRERRRRH</sequence>
<feature type="domain" description="SpaA-like prealbumin fold" evidence="8">
    <location>
        <begin position="350"/>
        <end position="419"/>
    </location>
</feature>
<comment type="subcellular location">
    <subcellularLocation>
        <location evidence="1">Secreted</location>
    </subcellularLocation>
</comment>
<feature type="chain" id="PRO_5046487697" evidence="6">
    <location>
        <begin position="35"/>
        <end position="520"/>
    </location>
</feature>
<feature type="domain" description="SD-repeat containing protein B" evidence="7">
    <location>
        <begin position="264"/>
        <end position="321"/>
    </location>
</feature>
<feature type="compositionally biased region" description="Low complexity" evidence="4">
    <location>
        <begin position="456"/>
        <end position="469"/>
    </location>
</feature>
<dbReference type="InterPro" id="IPR051417">
    <property type="entry name" value="SDr/BOS_complex"/>
</dbReference>
<evidence type="ECO:0000256" key="2">
    <source>
        <dbReference type="ARBA" id="ARBA00022525"/>
    </source>
</evidence>